<proteinExistence type="predicted"/>
<name>R4YXC6_9ACTN</name>
<dbReference type="RefSeq" id="WP_012225110.1">
    <property type="nucleotide sequence ID" value="NZ_HG422565.1"/>
</dbReference>
<dbReference type="HOGENOM" id="CLU_1183782_0_0_11"/>
<evidence type="ECO:0008006" key="3">
    <source>
        <dbReference type="Google" id="ProtNLM"/>
    </source>
</evidence>
<evidence type="ECO:0000313" key="2">
    <source>
        <dbReference type="Proteomes" id="UP000018291"/>
    </source>
</evidence>
<evidence type="ECO:0000313" key="1">
    <source>
        <dbReference type="EMBL" id="CCM63054.1"/>
    </source>
</evidence>
<dbReference type="OrthoDB" id="5000691at2"/>
<comment type="caution">
    <text evidence="1">The sequence shown here is derived from an EMBL/GenBank/DDBJ whole genome shotgun (WGS) entry which is preliminary data.</text>
</comment>
<reference evidence="1 2" key="1">
    <citation type="journal article" date="2013" name="ISME J.">
        <title>Metabolic model for the filamentous 'Candidatus Microthrix parvicella' based on genomic and metagenomic analyses.</title>
        <authorList>
            <person name="Jon McIlroy S."/>
            <person name="Kristiansen R."/>
            <person name="Albertsen M."/>
            <person name="Michael Karst S."/>
            <person name="Rossetti S."/>
            <person name="Lund Nielsen J."/>
            <person name="Tandoi V."/>
            <person name="James Seviour R."/>
            <person name="Nielsen P.H."/>
        </authorList>
    </citation>
    <scope>NUCLEOTIDE SEQUENCE [LARGE SCALE GENOMIC DNA]</scope>
    <source>
        <strain evidence="1 2">RN1</strain>
    </source>
</reference>
<organism evidence="1 2">
    <name type="scientific">Candidatus Neomicrothrix parvicella RN1</name>
    <dbReference type="NCBI Taxonomy" id="1229780"/>
    <lineage>
        <taxon>Bacteria</taxon>
        <taxon>Bacillati</taxon>
        <taxon>Actinomycetota</taxon>
        <taxon>Acidimicrobiia</taxon>
        <taxon>Acidimicrobiales</taxon>
        <taxon>Microthrixaceae</taxon>
        <taxon>Candidatus Neomicrothrix</taxon>
    </lineage>
</organism>
<sequence length="267" mass="29222">MTGGAVTTGRCDQHVPCEHSTATSELRLEVEFCGQTWMLGRDESLGFGRDSDCVIDDANRYLHRVAGRFRHEAGHWWLQNEGAHLPLMVLEAVGRPMVVLPPGVETTLWPGDFAVILEAGPARYELRGTCPDPAGGDTTGRSPIAPEPVADEADHTARWAVFALNDDQRALLAALAEPRLRDPLAEPVAVPPNRQAALRLGWTLSKFNRKLDHLCGRLARHGVRGLQGGLDTTASKRRQNLVNHALTHRLVNPDDLALLDEPTGTRP</sequence>
<dbReference type="EMBL" id="CANL01000008">
    <property type="protein sequence ID" value="CCM63054.1"/>
    <property type="molecule type" value="Genomic_DNA"/>
</dbReference>
<accession>R4YXC6</accession>
<dbReference type="STRING" id="1229780.BN381_160019"/>
<dbReference type="AlphaFoldDB" id="R4YXC6"/>
<protein>
    <recommendedName>
        <fullName evidence="3">FHA domain-containing protein</fullName>
    </recommendedName>
</protein>
<gene>
    <name evidence="1" type="ORF">BN381_160019</name>
</gene>
<keyword evidence="2" id="KW-1185">Reference proteome</keyword>
<dbReference type="eggNOG" id="COG1716">
    <property type="taxonomic scope" value="Bacteria"/>
</dbReference>
<dbReference type="Proteomes" id="UP000018291">
    <property type="component" value="Unassembled WGS sequence"/>
</dbReference>